<evidence type="ECO:0000313" key="2">
    <source>
        <dbReference type="EMBL" id="THU95051.1"/>
    </source>
</evidence>
<protein>
    <submittedName>
        <fullName evidence="2">Uncharacterized protein</fullName>
    </submittedName>
</protein>
<reference evidence="2 3" key="1">
    <citation type="journal article" date="2019" name="Nat. Ecol. Evol.">
        <title>Megaphylogeny resolves global patterns of mushroom evolution.</title>
        <authorList>
            <person name="Varga T."/>
            <person name="Krizsan K."/>
            <person name="Foldi C."/>
            <person name="Dima B."/>
            <person name="Sanchez-Garcia M."/>
            <person name="Sanchez-Ramirez S."/>
            <person name="Szollosi G.J."/>
            <person name="Szarkandi J.G."/>
            <person name="Papp V."/>
            <person name="Albert L."/>
            <person name="Andreopoulos W."/>
            <person name="Angelini C."/>
            <person name="Antonin V."/>
            <person name="Barry K.W."/>
            <person name="Bougher N.L."/>
            <person name="Buchanan P."/>
            <person name="Buyck B."/>
            <person name="Bense V."/>
            <person name="Catcheside P."/>
            <person name="Chovatia M."/>
            <person name="Cooper J."/>
            <person name="Damon W."/>
            <person name="Desjardin D."/>
            <person name="Finy P."/>
            <person name="Geml J."/>
            <person name="Haridas S."/>
            <person name="Hughes K."/>
            <person name="Justo A."/>
            <person name="Karasinski D."/>
            <person name="Kautmanova I."/>
            <person name="Kiss B."/>
            <person name="Kocsube S."/>
            <person name="Kotiranta H."/>
            <person name="LaButti K.M."/>
            <person name="Lechner B.E."/>
            <person name="Liimatainen K."/>
            <person name="Lipzen A."/>
            <person name="Lukacs Z."/>
            <person name="Mihaltcheva S."/>
            <person name="Morgado L.N."/>
            <person name="Niskanen T."/>
            <person name="Noordeloos M.E."/>
            <person name="Ohm R.A."/>
            <person name="Ortiz-Santana B."/>
            <person name="Ovrebo C."/>
            <person name="Racz N."/>
            <person name="Riley R."/>
            <person name="Savchenko A."/>
            <person name="Shiryaev A."/>
            <person name="Soop K."/>
            <person name="Spirin V."/>
            <person name="Szebenyi C."/>
            <person name="Tomsovsky M."/>
            <person name="Tulloss R.E."/>
            <person name="Uehling J."/>
            <person name="Grigoriev I.V."/>
            <person name="Vagvolgyi C."/>
            <person name="Papp T."/>
            <person name="Martin F.M."/>
            <person name="Miettinen O."/>
            <person name="Hibbett D.S."/>
            <person name="Nagy L.G."/>
        </authorList>
    </citation>
    <scope>NUCLEOTIDE SEQUENCE [LARGE SCALE GENOMIC DNA]</scope>
    <source>
        <strain evidence="2 3">CBS 962.96</strain>
    </source>
</reference>
<organism evidence="2 3">
    <name type="scientific">Dendrothele bispora (strain CBS 962.96)</name>
    <dbReference type="NCBI Taxonomy" id="1314807"/>
    <lineage>
        <taxon>Eukaryota</taxon>
        <taxon>Fungi</taxon>
        <taxon>Dikarya</taxon>
        <taxon>Basidiomycota</taxon>
        <taxon>Agaricomycotina</taxon>
        <taxon>Agaricomycetes</taxon>
        <taxon>Agaricomycetidae</taxon>
        <taxon>Agaricales</taxon>
        <taxon>Agaricales incertae sedis</taxon>
        <taxon>Dendrothele</taxon>
    </lineage>
</organism>
<keyword evidence="3" id="KW-1185">Reference proteome</keyword>
<feature type="compositionally biased region" description="Acidic residues" evidence="1">
    <location>
        <begin position="50"/>
        <end position="63"/>
    </location>
</feature>
<feature type="compositionally biased region" description="Low complexity" evidence="1">
    <location>
        <begin position="75"/>
        <end position="91"/>
    </location>
</feature>
<sequence>HQLFWSKFWGDWRSKYPSKLTAEEKKEVEELIVKYNLAGRGHVKQTKVETEDEDEDEGNDGNEQEEKQKEPSPVPAVAPTVVPTVDPVSNA</sequence>
<evidence type="ECO:0000313" key="3">
    <source>
        <dbReference type="Proteomes" id="UP000297245"/>
    </source>
</evidence>
<dbReference type="AlphaFoldDB" id="A0A4S8LZV7"/>
<gene>
    <name evidence="2" type="ORF">K435DRAFT_859904</name>
</gene>
<feature type="non-terminal residue" evidence="2">
    <location>
        <position position="1"/>
    </location>
</feature>
<feature type="region of interest" description="Disordered" evidence="1">
    <location>
        <begin position="42"/>
        <end position="91"/>
    </location>
</feature>
<evidence type="ECO:0000256" key="1">
    <source>
        <dbReference type="SAM" id="MobiDB-lite"/>
    </source>
</evidence>
<accession>A0A4S8LZV7</accession>
<feature type="non-terminal residue" evidence="2">
    <location>
        <position position="91"/>
    </location>
</feature>
<dbReference type="Proteomes" id="UP000297245">
    <property type="component" value="Unassembled WGS sequence"/>
</dbReference>
<name>A0A4S8LZV7_DENBC</name>
<proteinExistence type="predicted"/>
<dbReference type="EMBL" id="ML179209">
    <property type="protein sequence ID" value="THU95051.1"/>
    <property type="molecule type" value="Genomic_DNA"/>
</dbReference>